<reference evidence="2 3" key="1">
    <citation type="submission" date="2022-12" db="EMBL/GenBank/DDBJ databases">
        <title>Chromosome-level genome assembly of true bugs.</title>
        <authorList>
            <person name="Ma L."/>
            <person name="Li H."/>
        </authorList>
    </citation>
    <scope>NUCLEOTIDE SEQUENCE [LARGE SCALE GENOMIC DNA]</scope>
    <source>
        <strain evidence="2">Lab_2022b</strain>
    </source>
</reference>
<dbReference type="Proteomes" id="UP001461498">
    <property type="component" value="Unassembled WGS sequence"/>
</dbReference>
<name>A0AAW1DK70_9HEMI</name>
<dbReference type="EMBL" id="JAPXFL010000003">
    <property type="protein sequence ID" value="KAK9509322.1"/>
    <property type="molecule type" value="Genomic_DNA"/>
</dbReference>
<feature type="region of interest" description="Disordered" evidence="1">
    <location>
        <begin position="17"/>
        <end position="91"/>
    </location>
</feature>
<organism evidence="2 3">
    <name type="scientific">Rhynocoris fuscipes</name>
    <dbReference type="NCBI Taxonomy" id="488301"/>
    <lineage>
        <taxon>Eukaryota</taxon>
        <taxon>Metazoa</taxon>
        <taxon>Ecdysozoa</taxon>
        <taxon>Arthropoda</taxon>
        <taxon>Hexapoda</taxon>
        <taxon>Insecta</taxon>
        <taxon>Pterygota</taxon>
        <taxon>Neoptera</taxon>
        <taxon>Paraneoptera</taxon>
        <taxon>Hemiptera</taxon>
        <taxon>Heteroptera</taxon>
        <taxon>Panheteroptera</taxon>
        <taxon>Cimicomorpha</taxon>
        <taxon>Reduviidae</taxon>
        <taxon>Harpactorinae</taxon>
        <taxon>Harpactorini</taxon>
        <taxon>Rhynocoris</taxon>
    </lineage>
</organism>
<protein>
    <submittedName>
        <fullName evidence="2">Uncharacterized protein</fullName>
    </submittedName>
</protein>
<gene>
    <name evidence="2" type="ORF">O3M35_006664</name>
</gene>
<evidence type="ECO:0000256" key="1">
    <source>
        <dbReference type="SAM" id="MobiDB-lite"/>
    </source>
</evidence>
<comment type="caution">
    <text evidence="2">The sequence shown here is derived from an EMBL/GenBank/DDBJ whole genome shotgun (WGS) entry which is preliminary data.</text>
</comment>
<evidence type="ECO:0000313" key="3">
    <source>
        <dbReference type="Proteomes" id="UP001461498"/>
    </source>
</evidence>
<keyword evidence="3" id="KW-1185">Reference proteome</keyword>
<accession>A0AAW1DK70</accession>
<sequence length="417" mass="48000">MPLTKPKNIRYKEFLEFYASQNSSDPKDSDTNIVETSDDEISKNDEEEELDDKTSSDESSSIISSNDDSNKESDKSMNEAENSENDKNSSANISRYNSEIKLSLNKLLELNDSSLYSILTDEESHCLKFVNLPSPILDSLLLQKLTHLDNDVAKQLIYKSLLDKEKNIDSNEEMDEQCLKKLINLKKSISICDDEEFKNLCSSEIYNILNARLTNNKKRAIDMFIHSLVQLNEKSKFYIGYNEILLMTEKNKKMRRKFTNRINKKSIKNDQKQQPRKQQKVIKKETKVIEEIDEDEENIENEVGDGEKSAITEDKEESSSLTEISELENIDIESDNDTTIYLSSSHESDEDNLENDVKLSQEDCNKAIEEFKLFIEESCNSGVQDIGKLVTSHISDTITKLQSQGKKRKLQFREQSK</sequence>
<evidence type="ECO:0000313" key="2">
    <source>
        <dbReference type="EMBL" id="KAK9509322.1"/>
    </source>
</evidence>
<proteinExistence type="predicted"/>
<dbReference type="AlphaFoldDB" id="A0AAW1DK70"/>
<feature type="region of interest" description="Disordered" evidence="1">
    <location>
        <begin position="261"/>
        <end position="282"/>
    </location>
</feature>
<feature type="compositionally biased region" description="Basic and acidic residues" evidence="1">
    <location>
        <begin position="68"/>
        <end position="78"/>
    </location>
</feature>
<feature type="compositionally biased region" description="Low complexity" evidence="1">
    <location>
        <begin position="57"/>
        <end position="67"/>
    </location>
</feature>
<feature type="region of interest" description="Disordered" evidence="1">
    <location>
        <begin position="301"/>
        <end position="323"/>
    </location>
</feature>